<dbReference type="GO" id="GO:0006508">
    <property type="term" value="P:proteolysis"/>
    <property type="evidence" value="ECO:0007669"/>
    <property type="project" value="UniProtKB-KW"/>
</dbReference>
<evidence type="ECO:0000256" key="4">
    <source>
        <dbReference type="ARBA" id="ARBA00022825"/>
    </source>
</evidence>
<dbReference type="InterPro" id="IPR029062">
    <property type="entry name" value="Class_I_gatase-like"/>
</dbReference>
<dbReference type="GO" id="GO:0008236">
    <property type="term" value="F:serine-type peptidase activity"/>
    <property type="evidence" value="ECO:0007669"/>
    <property type="project" value="UniProtKB-KW"/>
</dbReference>
<dbReference type="SUPFAM" id="SSF52317">
    <property type="entry name" value="Class I glutamine amidotransferase-like"/>
    <property type="match status" value="1"/>
</dbReference>
<evidence type="ECO:0000313" key="8">
    <source>
        <dbReference type="Proteomes" id="UP001242513"/>
    </source>
</evidence>
<keyword evidence="2" id="KW-0645">Protease</keyword>
<evidence type="ECO:0000313" key="6">
    <source>
        <dbReference type="EMBL" id="WGO85142.1"/>
    </source>
</evidence>
<comment type="similarity">
    <text evidence="1">Belongs to the peptidase S51 family.</text>
</comment>
<accession>A0AAX3UBY4</accession>
<dbReference type="AlphaFoldDB" id="A0AAX3UBY4"/>
<dbReference type="EMBL" id="FMXC01000052">
    <property type="protein sequence ID" value="SDA70731.1"/>
    <property type="molecule type" value="Genomic_DNA"/>
</dbReference>
<reference evidence="6" key="2">
    <citation type="journal article" date="2022" name="Food Funct.">
        <title>Lactobacillus kefiranofaciens ZW18 from Kefir enhances the anti-tumor effect of anti-programmed cell death 1 (PD-1) immunotherapy by modulating the gut microbiota.</title>
        <authorList>
            <person name="Zhao J."/>
            <person name="Wang Y."/>
            <person name="Wang J."/>
            <person name="Lv M."/>
            <person name="Zhou C."/>
            <person name="Jia L."/>
            <person name="Geng W."/>
        </authorList>
    </citation>
    <scope>NUCLEOTIDE SEQUENCE</scope>
    <source>
        <strain evidence="6">ZW18</strain>
    </source>
</reference>
<name>A0AAX3UBY4_9LACO</name>
<organism evidence="6 8">
    <name type="scientific">Lactobacillus kefiranofaciens</name>
    <dbReference type="NCBI Taxonomy" id="267818"/>
    <lineage>
        <taxon>Bacteria</taxon>
        <taxon>Bacillati</taxon>
        <taxon>Bacillota</taxon>
        <taxon>Bacilli</taxon>
        <taxon>Lactobacillales</taxon>
        <taxon>Lactobacillaceae</taxon>
        <taxon>Lactobacillus</taxon>
    </lineage>
</organism>
<proteinExistence type="inferred from homology"/>
<evidence type="ECO:0000256" key="3">
    <source>
        <dbReference type="ARBA" id="ARBA00022801"/>
    </source>
</evidence>
<keyword evidence="4" id="KW-0720">Serine protease</keyword>
<dbReference type="Proteomes" id="UP000181860">
    <property type="component" value="Unassembled WGS sequence"/>
</dbReference>
<keyword evidence="7" id="KW-1185">Reference proteome</keyword>
<evidence type="ECO:0000313" key="7">
    <source>
        <dbReference type="Proteomes" id="UP000181860"/>
    </source>
</evidence>
<gene>
    <name evidence="6" type="ORF">QEJ78_06900</name>
    <name evidence="5" type="ORF">SAMN02983011_02318</name>
</gene>
<reference evidence="5 7" key="1">
    <citation type="submission" date="2016-10" db="EMBL/GenBank/DDBJ databases">
        <authorList>
            <person name="Varghese N."/>
            <person name="Submissions S."/>
        </authorList>
    </citation>
    <scope>NUCLEOTIDE SEQUENCE [LARGE SCALE GENOMIC DNA]</scope>
    <source>
        <strain evidence="5 7">ATCC 43761</strain>
    </source>
</reference>
<evidence type="ECO:0000313" key="5">
    <source>
        <dbReference type="EMBL" id="SDA70731.1"/>
    </source>
</evidence>
<evidence type="ECO:0000256" key="1">
    <source>
        <dbReference type="ARBA" id="ARBA00006534"/>
    </source>
</evidence>
<keyword evidence="3" id="KW-0378">Hydrolase</keyword>
<reference evidence="6" key="3">
    <citation type="submission" date="2023-04" db="EMBL/GenBank/DDBJ databases">
        <authorList>
            <person name="Wang Y."/>
        </authorList>
    </citation>
    <scope>NUCLEOTIDE SEQUENCE</scope>
    <source>
        <strain evidence="6">ZW18</strain>
    </source>
</reference>
<keyword evidence="6" id="KW-0315">Glutamine amidotransferase</keyword>
<dbReference type="Proteomes" id="UP001242513">
    <property type="component" value="Chromosome"/>
</dbReference>
<dbReference type="InterPro" id="IPR005320">
    <property type="entry name" value="Peptidase_S51"/>
</dbReference>
<dbReference type="EMBL" id="CP123735">
    <property type="protein sequence ID" value="WGO85142.1"/>
    <property type="molecule type" value="Genomic_DNA"/>
</dbReference>
<sequence length="263" mass="29929">MMMNSKNLSLAFKENINSQGMLKIANYLKELGKKSMKYFLTSNPLLAKEQILNPSNEFVNNLQKDIPERANALFICSDPNSYDLTDKFAEEMKTCFFNSGFKFKNFKVLDNRNAKEKSELISEAEVVILAGGHVPTQNIFFQQINLKNELKTANKIIIGFSAGSMNCSEEVYAQPELQGESLDPNYKRFLKGLGITKSQILPHYNLIKNEYLDGKRLFEEITYPDSFGRSFITLNDGCYLYGDGQYEIVYGESFIISDGTIKK</sequence>
<dbReference type="Gene3D" id="3.40.50.880">
    <property type="match status" value="1"/>
</dbReference>
<evidence type="ECO:0000256" key="2">
    <source>
        <dbReference type="ARBA" id="ARBA00022670"/>
    </source>
</evidence>
<protein>
    <submittedName>
        <fullName evidence="5">Dipeptidase E</fullName>
    </submittedName>
    <submittedName>
        <fullName evidence="6">Type 1 glutamine amidotransferase-like domain-containing protein</fullName>
    </submittedName>
</protein>
<dbReference type="Pfam" id="PF03575">
    <property type="entry name" value="Peptidase_S51"/>
    <property type="match status" value="1"/>
</dbReference>
<dbReference type="RefSeq" id="WP_013855187.1">
    <property type="nucleotide sequence ID" value="NZ_CP123735.1"/>
</dbReference>